<dbReference type="PROSITE" id="PS51099">
    <property type="entry name" value="PTS_EIIB_TYPE_2"/>
    <property type="match status" value="1"/>
</dbReference>
<keyword evidence="4" id="KW-1185">Reference proteome</keyword>
<dbReference type="Proteomes" id="UP001597221">
    <property type="component" value="Unassembled WGS sequence"/>
</dbReference>
<evidence type="ECO:0000256" key="1">
    <source>
        <dbReference type="ARBA" id="ARBA00022679"/>
    </source>
</evidence>
<keyword evidence="3" id="KW-0813">Transport</keyword>
<dbReference type="InterPro" id="IPR003501">
    <property type="entry name" value="PTS_EIIB_2/3"/>
</dbReference>
<dbReference type="EC" id="2.7.1.-" evidence="3"/>
<evidence type="ECO:0000313" key="3">
    <source>
        <dbReference type="EMBL" id="MFD1610087.1"/>
    </source>
</evidence>
<organism evidence="3 4">
    <name type="scientific">Oceanobacillus luteolus</name>
    <dbReference type="NCBI Taxonomy" id="1274358"/>
    <lineage>
        <taxon>Bacteria</taxon>
        <taxon>Bacillati</taxon>
        <taxon>Bacillota</taxon>
        <taxon>Bacilli</taxon>
        <taxon>Bacillales</taxon>
        <taxon>Bacillaceae</taxon>
        <taxon>Oceanobacillus</taxon>
    </lineage>
</organism>
<evidence type="ECO:0000313" key="4">
    <source>
        <dbReference type="Proteomes" id="UP001597221"/>
    </source>
</evidence>
<accession>A0ABW4HY15</accession>
<feature type="domain" description="PTS EIIB type-2" evidence="2">
    <location>
        <begin position="3"/>
        <end position="96"/>
    </location>
</feature>
<dbReference type="EMBL" id="JBHUDE010000167">
    <property type="protein sequence ID" value="MFD1610087.1"/>
    <property type="molecule type" value="Genomic_DNA"/>
</dbReference>
<dbReference type="SUPFAM" id="SSF52794">
    <property type="entry name" value="PTS system IIB component-like"/>
    <property type="match status" value="1"/>
</dbReference>
<sequence length="96" mass="10641">MKKKIVIACGAGLATSTMIIQKVESVLQEEGITNYSITQAQIFELDSFDGSADIFITSMKIDESKYKTPIVVGTPFLVGINEEEVKDKIIKILREE</sequence>
<dbReference type="InterPro" id="IPR013011">
    <property type="entry name" value="PTS_EIIB_2"/>
</dbReference>
<comment type="caution">
    <text evidence="3">The sequence shown here is derived from an EMBL/GenBank/DDBJ whole genome shotgun (WGS) entry which is preliminary data.</text>
</comment>
<gene>
    <name evidence="3" type="ORF">ACFSBH_20950</name>
</gene>
<dbReference type="CDD" id="cd05566">
    <property type="entry name" value="PTS_IIB_galactitol"/>
    <property type="match status" value="1"/>
</dbReference>
<name>A0ABW4HY15_9BACI</name>
<evidence type="ECO:0000259" key="2">
    <source>
        <dbReference type="PROSITE" id="PS51099"/>
    </source>
</evidence>
<keyword evidence="1 3" id="KW-0808">Transferase</keyword>
<dbReference type="Gene3D" id="3.40.50.2300">
    <property type="match status" value="1"/>
</dbReference>
<dbReference type="GO" id="GO:0016740">
    <property type="term" value="F:transferase activity"/>
    <property type="evidence" value="ECO:0007669"/>
    <property type="project" value="UniProtKB-KW"/>
</dbReference>
<proteinExistence type="predicted"/>
<keyword evidence="3" id="KW-0762">Sugar transport</keyword>
<protein>
    <submittedName>
        <fullName evidence="3">PTS sugar transporter subunit IIB</fullName>
        <ecNumber evidence="3">2.7.1.-</ecNumber>
    </submittedName>
</protein>
<dbReference type="InterPro" id="IPR036095">
    <property type="entry name" value="PTS_EIIB-like_sf"/>
</dbReference>
<dbReference type="RefSeq" id="WP_379599566.1">
    <property type="nucleotide sequence ID" value="NZ_JBHUDE010000167.1"/>
</dbReference>
<dbReference type="Pfam" id="PF02302">
    <property type="entry name" value="PTS_IIB"/>
    <property type="match status" value="1"/>
</dbReference>
<reference evidence="4" key="1">
    <citation type="journal article" date="2019" name="Int. J. Syst. Evol. Microbiol.">
        <title>The Global Catalogue of Microorganisms (GCM) 10K type strain sequencing project: providing services to taxonomists for standard genome sequencing and annotation.</title>
        <authorList>
            <consortium name="The Broad Institute Genomics Platform"/>
            <consortium name="The Broad Institute Genome Sequencing Center for Infectious Disease"/>
            <person name="Wu L."/>
            <person name="Ma J."/>
        </authorList>
    </citation>
    <scope>NUCLEOTIDE SEQUENCE [LARGE SCALE GENOMIC DNA]</scope>
    <source>
        <strain evidence="4">CGMCC 1.12376</strain>
    </source>
</reference>